<reference evidence="1" key="1">
    <citation type="journal article" date="2014" name="Int. J. Syst. Evol. Microbiol.">
        <title>Complete genome sequence of Corynebacterium casei LMG S-19264T (=DSM 44701T), isolated from a smear-ripened cheese.</title>
        <authorList>
            <consortium name="US DOE Joint Genome Institute (JGI-PGF)"/>
            <person name="Walter F."/>
            <person name="Albersmeier A."/>
            <person name="Kalinowski J."/>
            <person name="Ruckert C."/>
        </authorList>
    </citation>
    <scope>NUCLEOTIDE SEQUENCE</scope>
    <source>
        <strain evidence="1">CGMCC 4.7372</strain>
    </source>
</reference>
<proteinExistence type="predicted"/>
<dbReference type="NCBIfam" id="TIGR03544">
    <property type="entry name" value="DivI1A_domain"/>
    <property type="match status" value="1"/>
</dbReference>
<accession>A0A8H9H9Q1</accession>
<dbReference type="InterPro" id="IPR019933">
    <property type="entry name" value="DivIVA_domain"/>
</dbReference>
<sequence>MAPSITSRDVQLKDFRRVRTGSRYVIEDVDATMERAAHALRAWEGRGAPTLMASMSTAPGGKDILTADRLLNTLFDDLWMPFRTGYSQEEVDEYLDEVTEALKDWESGAPR</sequence>
<evidence type="ECO:0008006" key="3">
    <source>
        <dbReference type="Google" id="ProtNLM"/>
    </source>
</evidence>
<dbReference type="OrthoDB" id="9815492at2"/>
<evidence type="ECO:0000313" key="1">
    <source>
        <dbReference type="EMBL" id="GGO98914.1"/>
    </source>
</evidence>
<comment type="caution">
    <text evidence="1">The sequence shown here is derived from an EMBL/GenBank/DDBJ whole genome shotgun (WGS) entry which is preliminary data.</text>
</comment>
<reference evidence="1" key="2">
    <citation type="submission" date="2020-09" db="EMBL/GenBank/DDBJ databases">
        <authorList>
            <person name="Sun Q."/>
            <person name="Zhou Y."/>
        </authorList>
    </citation>
    <scope>NUCLEOTIDE SEQUENCE</scope>
    <source>
        <strain evidence="1">CGMCC 4.7372</strain>
    </source>
</reference>
<dbReference type="Proteomes" id="UP000614239">
    <property type="component" value="Unassembled WGS sequence"/>
</dbReference>
<organism evidence="1 2">
    <name type="scientific">Actinomyces gaoshouyii</name>
    <dbReference type="NCBI Taxonomy" id="1960083"/>
    <lineage>
        <taxon>Bacteria</taxon>
        <taxon>Bacillati</taxon>
        <taxon>Actinomycetota</taxon>
        <taxon>Actinomycetes</taxon>
        <taxon>Actinomycetales</taxon>
        <taxon>Actinomycetaceae</taxon>
        <taxon>Actinomyces</taxon>
    </lineage>
</organism>
<keyword evidence="2" id="KW-1185">Reference proteome</keyword>
<gene>
    <name evidence="1" type="ORF">GCM10011612_14960</name>
</gene>
<protein>
    <recommendedName>
        <fullName evidence="3">DivIVA domain-containing protein</fullName>
    </recommendedName>
</protein>
<dbReference type="AlphaFoldDB" id="A0A8H9H9Q1"/>
<dbReference type="Gene3D" id="6.10.250.660">
    <property type="match status" value="1"/>
</dbReference>
<evidence type="ECO:0000313" key="2">
    <source>
        <dbReference type="Proteomes" id="UP000614239"/>
    </source>
</evidence>
<dbReference type="RefSeq" id="WP_158082824.1">
    <property type="nucleotide sequence ID" value="NZ_BMNJ01000004.1"/>
</dbReference>
<name>A0A8H9H9Q1_9ACTO</name>
<dbReference type="EMBL" id="BMNJ01000004">
    <property type="protein sequence ID" value="GGO98914.1"/>
    <property type="molecule type" value="Genomic_DNA"/>
</dbReference>